<dbReference type="Pfam" id="PF09750">
    <property type="entry name" value="DRY_EERY"/>
    <property type="match status" value="1"/>
</dbReference>
<sequence length="727" mass="85045">MWHEARKQERKIRGMMVDYRRRAERRRDFYEKIKADPTQFLQLHGRQCKIHLDPAVASAADSTAAMMPWQGEMDNLIDRFDVRAHLDYIPPIKKVEDEELTYEERQTNYERYRIIAQNSFLCISEEKFLKQLHMEEQFGYTEPESKKKKSSGVAIGFNYEDATAYPTQSSTGNAEENSDDNSDSDLDVDLYINVSKVDQFQAHEMNKHGLNFGMSSNDFYSFLTDDMEEAESNRLAREEEHEKALFSGRKSRRERRAHREKRLANRVISPPSYAARSSPTYPTFRESKSASRSPTPDNTGKITYITSFGDDDDIPTTSKPSYADKLKHGKKGKKRESSRDRTFAADKRRRSLSNDRDRNYRRRRKSRSIESRSPRFRRNSRSRKRTTSRERYRRRSHSRSRDHGRRYKPRRSSTSSSSNNSHKSRSRSRTTYRSTSRNRYPVRAKSSSSSSVASPNHSLVTRRFNKSRSSSIKKESPPKTTVQRYYGRKRSDQSSSSELEDLSDLENGNSKLGNSPNALETKATSYGNAVSAFKKSSSSVPIVASTTLNLQEKLKRKRQALLNKQFKADKLAEQLKTEREKQEQQNREDELREMAIKLRRRQREIRHAYDSHSSDSSCDSDDRNSTSSINRIMKSRSGSPKEANEERASKYRESSSKDKERVKDRKETDYQSATKSCSPKPYIECEKRMYYNDDKDRDMKRRSDYKKDRDSRSDYYKDRTSRSLVDY</sequence>
<feature type="coiled-coil region" evidence="3">
    <location>
        <begin position="568"/>
        <end position="601"/>
    </location>
</feature>
<comment type="caution">
    <text evidence="6">The sequence shown here is derived from an EMBL/GenBank/DDBJ whole genome shotgun (WGS) entry which is preliminary data.</text>
</comment>
<feature type="domain" description="Suppressor of white apricot N-terminal" evidence="5">
    <location>
        <begin position="39"/>
        <end position="163"/>
    </location>
</feature>
<dbReference type="InterPro" id="IPR040397">
    <property type="entry name" value="SWAP"/>
</dbReference>
<keyword evidence="7" id="KW-1185">Reference proteome</keyword>
<dbReference type="FunCoup" id="A0A5N4AP74">
    <property type="interactions" value="145"/>
</dbReference>
<evidence type="ECO:0000256" key="3">
    <source>
        <dbReference type="SAM" id="Coils"/>
    </source>
</evidence>
<keyword evidence="3" id="KW-0175">Coiled coil</keyword>
<feature type="compositionally biased region" description="Polar residues" evidence="4">
    <location>
        <begin position="507"/>
        <end position="519"/>
    </location>
</feature>
<feature type="compositionally biased region" description="Polar residues" evidence="4">
    <location>
        <begin position="165"/>
        <end position="175"/>
    </location>
</feature>
<evidence type="ECO:0000256" key="2">
    <source>
        <dbReference type="ARBA" id="ARBA00023187"/>
    </source>
</evidence>
<evidence type="ECO:0000256" key="1">
    <source>
        <dbReference type="ARBA" id="ARBA00022664"/>
    </source>
</evidence>
<dbReference type="GO" id="GO:0008380">
    <property type="term" value="P:RNA splicing"/>
    <property type="evidence" value="ECO:0007669"/>
    <property type="project" value="UniProtKB-KW"/>
</dbReference>
<keyword evidence="2" id="KW-0508">mRNA splicing</keyword>
<feature type="compositionally biased region" description="Basic residues" evidence="4">
    <location>
        <begin position="374"/>
        <end position="411"/>
    </location>
</feature>
<protein>
    <recommendedName>
        <fullName evidence="5">Suppressor of white apricot N-terminal domain-containing protein</fullName>
    </recommendedName>
</protein>
<feature type="compositionally biased region" description="Acidic residues" evidence="4">
    <location>
        <begin position="176"/>
        <end position="185"/>
    </location>
</feature>
<feature type="compositionally biased region" description="Low complexity" evidence="4">
    <location>
        <begin position="431"/>
        <end position="451"/>
    </location>
</feature>
<keyword evidence="1" id="KW-0507">mRNA processing</keyword>
<reference evidence="6 7" key="1">
    <citation type="journal article" date="2018" name="Elife">
        <title>Firefly genomes illuminate parallel origins of bioluminescence in beetles.</title>
        <authorList>
            <person name="Fallon T.R."/>
            <person name="Lower S.E."/>
            <person name="Chang C.H."/>
            <person name="Bessho-Uehara M."/>
            <person name="Martin G.J."/>
            <person name="Bewick A.J."/>
            <person name="Behringer M."/>
            <person name="Debat H.J."/>
            <person name="Wong I."/>
            <person name="Day J.C."/>
            <person name="Suvorov A."/>
            <person name="Silva C.J."/>
            <person name="Stanger-Hall K.F."/>
            <person name="Hall D.W."/>
            <person name="Schmitz R.J."/>
            <person name="Nelson D.R."/>
            <person name="Lewis S.M."/>
            <person name="Shigenobu S."/>
            <person name="Bybee S.M."/>
            <person name="Larracuente A.M."/>
            <person name="Oba Y."/>
            <person name="Weng J.K."/>
        </authorList>
    </citation>
    <scope>NUCLEOTIDE SEQUENCE [LARGE SCALE GENOMIC DNA]</scope>
    <source>
        <strain evidence="6">1611_PpyrPB1</strain>
        <tissue evidence="6">Whole body</tissue>
    </source>
</reference>
<gene>
    <name evidence="6" type="ORF">PPYR_07007</name>
</gene>
<feature type="compositionally biased region" description="Basic and acidic residues" evidence="4">
    <location>
        <begin position="233"/>
        <end position="244"/>
    </location>
</feature>
<feature type="compositionally biased region" description="Basic and acidic residues" evidence="4">
    <location>
        <begin position="642"/>
        <end position="669"/>
    </location>
</feature>
<dbReference type="InterPro" id="IPR019147">
    <property type="entry name" value="SWAP_N_domain"/>
</dbReference>
<feature type="region of interest" description="Disordered" evidence="4">
    <location>
        <begin position="233"/>
        <end position="519"/>
    </location>
</feature>
<organism evidence="6 7">
    <name type="scientific">Photinus pyralis</name>
    <name type="common">Common eastern firefly</name>
    <name type="synonym">Lampyris pyralis</name>
    <dbReference type="NCBI Taxonomy" id="7054"/>
    <lineage>
        <taxon>Eukaryota</taxon>
        <taxon>Metazoa</taxon>
        <taxon>Ecdysozoa</taxon>
        <taxon>Arthropoda</taxon>
        <taxon>Hexapoda</taxon>
        <taxon>Insecta</taxon>
        <taxon>Pterygota</taxon>
        <taxon>Neoptera</taxon>
        <taxon>Endopterygota</taxon>
        <taxon>Coleoptera</taxon>
        <taxon>Polyphaga</taxon>
        <taxon>Elateriformia</taxon>
        <taxon>Elateroidea</taxon>
        <taxon>Lampyridae</taxon>
        <taxon>Lampyrinae</taxon>
        <taxon>Photinus</taxon>
    </lineage>
</organism>
<dbReference type="AlphaFoldDB" id="A0A5N4AP74"/>
<feature type="region of interest" description="Disordered" evidence="4">
    <location>
        <begin position="606"/>
        <end position="727"/>
    </location>
</feature>
<evidence type="ECO:0000256" key="4">
    <source>
        <dbReference type="SAM" id="MobiDB-lite"/>
    </source>
</evidence>
<dbReference type="GO" id="GO:0006397">
    <property type="term" value="P:mRNA processing"/>
    <property type="evidence" value="ECO:0007669"/>
    <property type="project" value="UniProtKB-KW"/>
</dbReference>
<dbReference type="OrthoDB" id="10070965at2759"/>
<feature type="region of interest" description="Disordered" evidence="4">
    <location>
        <begin position="164"/>
        <end position="185"/>
    </location>
</feature>
<evidence type="ECO:0000313" key="7">
    <source>
        <dbReference type="Proteomes" id="UP000327044"/>
    </source>
</evidence>
<name>A0A5N4AP74_PHOPY</name>
<feature type="compositionally biased region" description="Basic and acidic residues" evidence="4">
    <location>
        <begin position="335"/>
        <end position="358"/>
    </location>
</feature>
<dbReference type="PANTHER" id="PTHR13161">
    <property type="entry name" value="SPLICING FACTOR SUPPRESSOR OF WHITE APRICOT"/>
    <property type="match status" value="1"/>
</dbReference>
<dbReference type="Proteomes" id="UP000327044">
    <property type="component" value="Unassembled WGS sequence"/>
</dbReference>
<dbReference type="SMART" id="SM01141">
    <property type="entry name" value="DRY_EERY"/>
    <property type="match status" value="1"/>
</dbReference>
<evidence type="ECO:0000259" key="5">
    <source>
        <dbReference type="SMART" id="SM01141"/>
    </source>
</evidence>
<dbReference type="PANTHER" id="PTHR13161:SF4">
    <property type="entry name" value="CLK4-ASSOCIATING SERINE_ARGININE RICH PROTEIN"/>
    <property type="match status" value="1"/>
</dbReference>
<dbReference type="InParanoid" id="A0A5N4AP74"/>
<feature type="compositionally biased region" description="Low complexity" evidence="4">
    <location>
        <begin position="412"/>
        <end position="421"/>
    </location>
</feature>
<accession>A0A5N4AP74</accession>
<feature type="compositionally biased region" description="Basic residues" evidence="4">
    <location>
        <begin position="249"/>
        <end position="261"/>
    </location>
</feature>
<proteinExistence type="predicted"/>
<feature type="compositionally biased region" description="Polar residues" evidence="4">
    <location>
        <begin position="290"/>
        <end position="306"/>
    </location>
</feature>
<evidence type="ECO:0000313" key="6">
    <source>
        <dbReference type="EMBL" id="KAB0799127.1"/>
    </source>
</evidence>
<dbReference type="EMBL" id="VVIM01000005">
    <property type="protein sequence ID" value="KAB0799127.1"/>
    <property type="molecule type" value="Genomic_DNA"/>
</dbReference>
<feature type="compositionally biased region" description="Basic and acidic residues" evidence="4">
    <location>
        <begin position="683"/>
        <end position="721"/>
    </location>
</feature>